<sequence length="461" mass="49693">MTSTTSPAQSTAERLRAEHGPALTLGDDCDLPNDLQVEIDQGAHLTIGDRVSIRRGSTIQVHRGATVAIGADVAIGEHTFISAMAGIRIGDGAALSNMCDLHDHNHRPRTAAHVPTGQLVPWASGFEAAPIVIEPGAILSNKVTVTAGVRIGANVLVGANAVVSHSIAPDTVATGVPAGVRRRFDGARVPREDRRSLTVGFFGTSIMEHLEAVNAQMTTQANLPEIGSKVTVEGWHQRGWVHRLALSLRAAWPHVGLDLRNHGEGGATSRDIAGIVDGDRATTGTDYDLVFLGCGINDVWRRFQNRMAEAVDLDEYTRHFNMMLDQLSGYTRRIIVISETPFGPIESPETVADMNTELGRYNEAAAKAAADHGALFLDVWAPFTAAARHLAPADGEDDPGSLWSDGVHLTELGDTVLLQQAEQFLAEHRIVEKLLDYPLLERDAALATYGPMFARYWPARS</sequence>
<gene>
    <name evidence="2" type="ORF">Kpho02_70330</name>
</gene>
<feature type="domain" description="SGNH hydrolase-type esterase" evidence="1">
    <location>
        <begin position="233"/>
        <end position="413"/>
    </location>
</feature>
<dbReference type="Gene3D" id="2.160.10.10">
    <property type="entry name" value="Hexapeptide repeat proteins"/>
    <property type="match status" value="1"/>
</dbReference>
<evidence type="ECO:0000259" key="1">
    <source>
        <dbReference type="Pfam" id="PF13472"/>
    </source>
</evidence>
<evidence type="ECO:0000313" key="3">
    <source>
        <dbReference type="Proteomes" id="UP001165041"/>
    </source>
</evidence>
<protein>
    <recommendedName>
        <fullName evidence="1">SGNH hydrolase-type esterase domain-containing protein</fullName>
    </recommendedName>
</protein>
<proteinExistence type="predicted"/>
<dbReference type="InterPro" id="IPR051159">
    <property type="entry name" value="Hexapeptide_acetyltransf"/>
</dbReference>
<evidence type="ECO:0000313" key="2">
    <source>
        <dbReference type="EMBL" id="GLW74736.1"/>
    </source>
</evidence>
<dbReference type="AlphaFoldDB" id="A0A9W6QGW5"/>
<dbReference type="InterPro" id="IPR011004">
    <property type="entry name" value="Trimer_LpxA-like_sf"/>
</dbReference>
<dbReference type="Proteomes" id="UP001165041">
    <property type="component" value="Unassembled WGS sequence"/>
</dbReference>
<dbReference type="PANTHER" id="PTHR23416:SF78">
    <property type="entry name" value="LIPOPOLYSACCHARIDE BIOSYNTHESIS O-ACETYL TRANSFERASE WBBJ-RELATED"/>
    <property type="match status" value="1"/>
</dbReference>
<dbReference type="RefSeq" id="WP_285740301.1">
    <property type="nucleotide sequence ID" value="NZ_BSSA01000038.1"/>
</dbReference>
<dbReference type="SUPFAM" id="SSF52266">
    <property type="entry name" value="SGNH hydrolase"/>
    <property type="match status" value="1"/>
</dbReference>
<dbReference type="InterPro" id="IPR036514">
    <property type="entry name" value="SGNH_hydro_sf"/>
</dbReference>
<dbReference type="PANTHER" id="PTHR23416">
    <property type="entry name" value="SIALIC ACID SYNTHASE-RELATED"/>
    <property type="match status" value="1"/>
</dbReference>
<comment type="caution">
    <text evidence="2">The sequence shown here is derived from an EMBL/GenBank/DDBJ whole genome shotgun (WGS) entry which is preliminary data.</text>
</comment>
<organism evidence="2 3">
    <name type="scientific">Kitasatospora phosalacinea</name>
    <dbReference type="NCBI Taxonomy" id="2065"/>
    <lineage>
        <taxon>Bacteria</taxon>
        <taxon>Bacillati</taxon>
        <taxon>Actinomycetota</taxon>
        <taxon>Actinomycetes</taxon>
        <taxon>Kitasatosporales</taxon>
        <taxon>Streptomycetaceae</taxon>
        <taxon>Kitasatospora</taxon>
    </lineage>
</organism>
<name>A0A9W6QGW5_9ACTN</name>
<dbReference type="SUPFAM" id="SSF51161">
    <property type="entry name" value="Trimeric LpxA-like enzymes"/>
    <property type="match status" value="1"/>
</dbReference>
<dbReference type="EMBL" id="BSSA01000038">
    <property type="protein sequence ID" value="GLW74736.1"/>
    <property type="molecule type" value="Genomic_DNA"/>
</dbReference>
<dbReference type="Gene3D" id="3.40.50.1110">
    <property type="entry name" value="SGNH hydrolase"/>
    <property type="match status" value="1"/>
</dbReference>
<accession>A0A9W6QGW5</accession>
<dbReference type="Pfam" id="PF13472">
    <property type="entry name" value="Lipase_GDSL_2"/>
    <property type="match status" value="1"/>
</dbReference>
<dbReference type="InterPro" id="IPR013830">
    <property type="entry name" value="SGNH_hydro"/>
</dbReference>
<reference evidence="2" key="1">
    <citation type="submission" date="2023-02" db="EMBL/GenBank/DDBJ databases">
        <title>Kitasatospora phosalacinea NBRC 14627.</title>
        <authorList>
            <person name="Ichikawa N."/>
            <person name="Sato H."/>
            <person name="Tonouchi N."/>
        </authorList>
    </citation>
    <scope>NUCLEOTIDE SEQUENCE</scope>
    <source>
        <strain evidence="2">NBRC 14627</strain>
    </source>
</reference>
<dbReference type="CDD" id="cd04647">
    <property type="entry name" value="LbH_MAT_like"/>
    <property type="match status" value="1"/>
</dbReference>